<proteinExistence type="predicted"/>
<organism evidence="1 2">
    <name type="scientific">Caerostris extrusa</name>
    <name type="common">Bark spider</name>
    <name type="synonym">Caerostris bankana</name>
    <dbReference type="NCBI Taxonomy" id="172846"/>
    <lineage>
        <taxon>Eukaryota</taxon>
        <taxon>Metazoa</taxon>
        <taxon>Ecdysozoa</taxon>
        <taxon>Arthropoda</taxon>
        <taxon>Chelicerata</taxon>
        <taxon>Arachnida</taxon>
        <taxon>Araneae</taxon>
        <taxon>Araneomorphae</taxon>
        <taxon>Entelegynae</taxon>
        <taxon>Araneoidea</taxon>
        <taxon>Araneidae</taxon>
        <taxon>Caerostris</taxon>
    </lineage>
</organism>
<accession>A0AAV4N1I2</accession>
<evidence type="ECO:0000313" key="1">
    <source>
        <dbReference type="EMBL" id="GIX78538.1"/>
    </source>
</evidence>
<dbReference type="AlphaFoldDB" id="A0AAV4N1I2"/>
<comment type="caution">
    <text evidence="1">The sequence shown here is derived from an EMBL/GenBank/DDBJ whole genome shotgun (WGS) entry which is preliminary data.</text>
</comment>
<dbReference type="EMBL" id="BPLR01020423">
    <property type="protein sequence ID" value="GIX78538.1"/>
    <property type="molecule type" value="Genomic_DNA"/>
</dbReference>
<dbReference type="Proteomes" id="UP001054945">
    <property type="component" value="Unassembled WGS sequence"/>
</dbReference>
<protein>
    <submittedName>
        <fullName evidence="1">Uncharacterized protein</fullName>
    </submittedName>
</protein>
<sequence length="97" mass="11587">MGTEKTRTFGRYFVAVTSDQKKSGRLDSFVRKKYTVNRKYARIFPRLWCLRKSKETTFIEQRHHFNLRCRGILVLFPEMSFTRVQLIYETAAKRACA</sequence>
<reference evidence="1 2" key="1">
    <citation type="submission" date="2021-06" db="EMBL/GenBank/DDBJ databases">
        <title>Caerostris extrusa draft genome.</title>
        <authorList>
            <person name="Kono N."/>
            <person name="Arakawa K."/>
        </authorList>
    </citation>
    <scope>NUCLEOTIDE SEQUENCE [LARGE SCALE GENOMIC DNA]</scope>
</reference>
<evidence type="ECO:0000313" key="2">
    <source>
        <dbReference type="Proteomes" id="UP001054945"/>
    </source>
</evidence>
<gene>
    <name evidence="1" type="ORF">CEXT_76651</name>
</gene>
<name>A0AAV4N1I2_CAEEX</name>
<keyword evidence="2" id="KW-1185">Reference proteome</keyword>